<dbReference type="NCBIfam" id="TIGR00229">
    <property type="entry name" value="sensory_box"/>
    <property type="match status" value="1"/>
</dbReference>
<evidence type="ECO:0000313" key="4">
    <source>
        <dbReference type="Proteomes" id="UP000441336"/>
    </source>
</evidence>
<feature type="coiled-coil region" evidence="1">
    <location>
        <begin position="422"/>
        <end position="456"/>
    </location>
</feature>
<name>A0A7K1TGG1_9BACT</name>
<dbReference type="SUPFAM" id="SSF55785">
    <property type="entry name" value="PYP-like sensor domain (PAS domain)"/>
    <property type="match status" value="4"/>
</dbReference>
<gene>
    <name evidence="3" type="ORF">GO988_14225</name>
</gene>
<feature type="domain" description="PAC" evidence="2">
    <location>
        <begin position="231"/>
        <end position="286"/>
    </location>
</feature>
<dbReference type="RefSeq" id="WP_157566563.1">
    <property type="nucleotide sequence ID" value="NZ_WQKZ01000003.1"/>
</dbReference>
<reference evidence="3 4" key="1">
    <citation type="submission" date="2019-12" db="EMBL/GenBank/DDBJ databases">
        <title>Hymenobacter sp. HMF4947 Genome sequencing and assembly.</title>
        <authorList>
            <person name="Kang H."/>
            <person name="Cha I."/>
            <person name="Kim H."/>
            <person name="Joh K."/>
        </authorList>
    </citation>
    <scope>NUCLEOTIDE SEQUENCE [LARGE SCALE GENOMIC DNA]</scope>
    <source>
        <strain evidence="3 4">HMF4947</strain>
    </source>
</reference>
<protein>
    <submittedName>
        <fullName evidence="3">PAS domain-containing protein</fullName>
    </submittedName>
</protein>
<dbReference type="PROSITE" id="PS50113">
    <property type="entry name" value="PAC"/>
    <property type="match status" value="1"/>
</dbReference>
<dbReference type="InterPro" id="IPR013656">
    <property type="entry name" value="PAS_4"/>
</dbReference>
<dbReference type="Pfam" id="PF08448">
    <property type="entry name" value="PAS_4"/>
    <property type="match status" value="4"/>
</dbReference>
<feature type="coiled-coil region" evidence="1">
    <location>
        <begin position="571"/>
        <end position="598"/>
    </location>
</feature>
<keyword evidence="1" id="KW-0175">Coiled coil</keyword>
<accession>A0A7K1TGG1</accession>
<dbReference type="Proteomes" id="UP000441336">
    <property type="component" value="Unassembled WGS sequence"/>
</dbReference>
<organism evidence="3 4">
    <name type="scientific">Hymenobacter ginkgonis</name>
    <dbReference type="NCBI Taxonomy" id="2682976"/>
    <lineage>
        <taxon>Bacteria</taxon>
        <taxon>Pseudomonadati</taxon>
        <taxon>Bacteroidota</taxon>
        <taxon>Cytophagia</taxon>
        <taxon>Cytophagales</taxon>
        <taxon>Hymenobacteraceae</taxon>
        <taxon>Hymenobacter</taxon>
    </lineage>
</organism>
<evidence type="ECO:0000256" key="1">
    <source>
        <dbReference type="SAM" id="Coils"/>
    </source>
</evidence>
<dbReference type="CDD" id="cd00130">
    <property type="entry name" value="PAS"/>
    <property type="match status" value="1"/>
</dbReference>
<dbReference type="InterPro" id="IPR035965">
    <property type="entry name" value="PAS-like_dom_sf"/>
</dbReference>
<comment type="caution">
    <text evidence="3">The sequence shown here is derived from an EMBL/GenBank/DDBJ whole genome shotgun (WGS) entry which is preliminary data.</text>
</comment>
<proteinExistence type="predicted"/>
<dbReference type="AlphaFoldDB" id="A0A7K1TGG1"/>
<dbReference type="SMART" id="SM00091">
    <property type="entry name" value="PAS"/>
    <property type="match status" value="5"/>
</dbReference>
<sequence>MSATAILLADLFAPEDWLTLLDVSLTGIHLLRPIYAPDGATIVDFAIEYLNPAGQRIMGLSEQPGGTLLGRFPHAMAEGIFEYYQRTFETGEQLSYETNYQADGLDNYFKFCARRSGRHLLVSFTDTSDQDRSAVEKALRESQAAEEAARAEAEAQRQRFYDLLMQLPAQVAVHEGPDQVLTLVNPGYQQLAPGRELLGQPSREAWPELASQGILDILDQVYQTGEPFVGKEVPLQLDFLPAGRVKQVYLNAFLLPLRDAQGQVHGVLDYSYDVTEQVLTRRQSQQLNQELAAAQAAAERERALLQAMFTQAPVAIALFQGEEVRVTSANERMAALWGRTPAQVLGRPLVEGVPELRGQGFDEMIQQVQATGVPYVGTEARAQIRQAEQLVNRYYNFVCQPIYDAENRLLGVINVGTEVTEQVVARQRVEQLNQEAQAARAEAERQRGELERVFEQAPVAIAVYRGLNYTIELANATIARLWGRTREQLLGKAVYEALPEAAGWGYEELMDGVMATGVPYAAHGMESQHERNGRLETLYWDFVYVPMYAPDGEINGVMVVATDTTAQVLARRQVEQLNQELETRVQQRTQELAQQSSRLTRLLYEAPAAIGVLGGPDLVFELVNARYAALFPGRALLGQPILAVLPELLDGPGANLLRQVQQTGVTFEGREERMDFAQSGGGPLEARYFDFIYQARYDTAGGIDGLVLFGFEVTEQVRARQ</sequence>
<dbReference type="InterPro" id="IPR000014">
    <property type="entry name" value="PAS"/>
</dbReference>
<dbReference type="InterPro" id="IPR000700">
    <property type="entry name" value="PAS-assoc_C"/>
</dbReference>
<evidence type="ECO:0000259" key="2">
    <source>
        <dbReference type="PROSITE" id="PS50113"/>
    </source>
</evidence>
<dbReference type="Gene3D" id="3.30.450.20">
    <property type="entry name" value="PAS domain"/>
    <property type="match status" value="5"/>
</dbReference>
<evidence type="ECO:0000313" key="3">
    <source>
        <dbReference type="EMBL" id="MVN77488.1"/>
    </source>
</evidence>
<keyword evidence="4" id="KW-1185">Reference proteome</keyword>
<dbReference type="EMBL" id="WQKZ01000003">
    <property type="protein sequence ID" value="MVN77488.1"/>
    <property type="molecule type" value="Genomic_DNA"/>
</dbReference>